<accession>A0A4R7D2Z4</accession>
<dbReference type="Gene3D" id="3.40.50.720">
    <property type="entry name" value="NAD(P)-binding Rossmann-like Domain"/>
    <property type="match status" value="1"/>
</dbReference>
<evidence type="ECO:0000313" key="4">
    <source>
        <dbReference type="Proteomes" id="UP000294752"/>
    </source>
</evidence>
<evidence type="ECO:0000259" key="2">
    <source>
        <dbReference type="Pfam" id="PF22725"/>
    </source>
</evidence>
<dbReference type="Pfam" id="PF01408">
    <property type="entry name" value="GFO_IDH_MocA"/>
    <property type="match status" value="1"/>
</dbReference>
<proteinExistence type="predicted"/>
<dbReference type="AlphaFoldDB" id="A0A4R7D2Z4"/>
<keyword evidence="4" id="KW-1185">Reference proteome</keyword>
<dbReference type="Pfam" id="PF22725">
    <property type="entry name" value="GFO_IDH_MocA_C3"/>
    <property type="match status" value="1"/>
</dbReference>
<dbReference type="SUPFAM" id="SSF55347">
    <property type="entry name" value="Glyceraldehyde-3-phosphate dehydrogenase-like, C-terminal domain"/>
    <property type="match status" value="1"/>
</dbReference>
<dbReference type="Gene3D" id="3.30.360.10">
    <property type="entry name" value="Dihydrodipicolinate Reductase, domain 2"/>
    <property type="match status" value="1"/>
</dbReference>
<dbReference type="SUPFAM" id="SSF51735">
    <property type="entry name" value="NAD(P)-binding Rossmann-fold domains"/>
    <property type="match status" value="1"/>
</dbReference>
<dbReference type="EMBL" id="SNZV01000003">
    <property type="protein sequence ID" value="TDS14797.1"/>
    <property type="molecule type" value="Genomic_DNA"/>
</dbReference>
<dbReference type="InterPro" id="IPR036291">
    <property type="entry name" value="NAD(P)-bd_dom_sf"/>
</dbReference>
<dbReference type="InterPro" id="IPR055170">
    <property type="entry name" value="GFO_IDH_MocA-like_dom"/>
</dbReference>
<protein>
    <submittedName>
        <fullName evidence="3">Putative dehydrogenase</fullName>
    </submittedName>
</protein>
<organism evidence="3 4">
    <name type="scientific">Sphingobacterium paludis</name>
    <dbReference type="NCBI Taxonomy" id="1476465"/>
    <lineage>
        <taxon>Bacteria</taxon>
        <taxon>Pseudomonadati</taxon>
        <taxon>Bacteroidota</taxon>
        <taxon>Sphingobacteriia</taxon>
        <taxon>Sphingobacteriales</taxon>
        <taxon>Sphingobacteriaceae</taxon>
        <taxon>Sphingobacterium</taxon>
    </lineage>
</organism>
<dbReference type="Proteomes" id="UP000294752">
    <property type="component" value="Unassembled WGS sequence"/>
</dbReference>
<dbReference type="InterPro" id="IPR000683">
    <property type="entry name" value="Gfo/Idh/MocA-like_OxRdtase_N"/>
</dbReference>
<dbReference type="GO" id="GO:0000166">
    <property type="term" value="F:nucleotide binding"/>
    <property type="evidence" value="ECO:0007669"/>
    <property type="project" value="InterPro"/>
</dbReference>
<evidence type="ECO:0000259" key="1">
    <source>
        <dbReference type="Pfam" id="PF01408"/>
    </source>
</evidence>
<feature type="domain" description="GFO/IDH/MocA-like oxidoreductase" evidence="2">
    <location>
        <begin position="166"/>
        <end position="298"/>
    </location>
</feature>
<dbReference type="InterPro" id="IPR051317">
    <property type="entry name" value="Gfo/Idh/MocA_oxidoreduct"/>
</dbReference>
<sequence>MKTHLGYVYLAKEKHLNEDNLMKRKLRMGMVGGGKDAFIGAVHRIAAFMDGKIELVCGAFSVNPEISKQSGEELFIAPDRVYATYEEMISKESALPEGERMDFLTIVTPNFLHFGPAKLALENGFDVVVEKPMTVTLDEAKELQDIVDKTGRTLCLTHTYSGYPMVKQAKAMVKDGHFGKIRKIVVEYPQGWLSRLSEREGNAGAAWRADPKKSGLSLVMGDIGTHAAHLAEYVTGLRIKELCADLTTFVEGRLLDDDGSVLLRFEDGAKGVLMASQISAGEENAVRIRVYGENGGLEWANEDPNNLIIKMLDQPRQIYRTGNAYAAPYTLSSFATHNTRIPAGHPEGLLESFANIYRNFAATVSAKREGRTPTAEELDFPSVQDGVRGMAFVQNVVASNESNEKWTKFVL</sequence>
<gene>
    <name evidence="3" type="ORF">B0I21_103297</name>
</gene>
<dbReference type="PANTHER" id="PTHR43708">
    <property type="entry name" value="CONSERVED EXPRESSED OXIDOREDUCTASE (EUROFUNG)"/>
    <property type="match status" value="1"/>
</dbReference>
<dbReference type="PANTHER" id="PTHR43708:SF3">
    <property type="entry name" value="OXIDOREDUCTASE"/>
    <property type="match status" value="1"/>
</dbReference>
<evidence type="ECO:0000313" key="3">
    <source>
        <dbReference type="EMBL" id="TDS14797.1"/>
    </source>
</evidence>
<reference evidence="3 4" key="1">
    <citation type="submission" date="2019-03" db="EMBL/GenBank/DDBJ databases">
        <title>Genomic Encyclopedia of Type Strains, Phase III (KMG-III): the genomes of soil and plant-associated and newly described type strains.</title>
        <authorList>
            <person name="Whitman W."/>
        </authorList>
    </citation>
    <scope>NUCLEOTIDE SEQUENCE [LARGE SCALE GENOMIC DNA]</scope>
    <source>
        <strain evidence="3 4">CGMCC 1.12801</strain>
    </source>
</reference>
<feature type="domain" description="Gfo/Idh/MocA-like oxidoreductase N-terminal" evidence="1">
    <location>
        <begin position="26"/>
        <end position="156"/>
    </location>
</feature>
<comment type="caution">
    <text evidence="3">The sequence shown here is derived from an EMBL/GenBank/DDBJ whole genome shotgun (WGS) entry which is preliminary data.</text>
</comment>
<name>A0A4R7D2Z4_9SPHI</name>